<evidence type="ECO:0000313" key="4">
    <source>
        <dbReference type="Proteomes" id="UP000801492"/>
    </source>
</evidence>
<evidence type="ECO:0000313" key="3">
    <source>
        <dbReference type="EMBL" id="KAF2887056.1"/>
    </source>
</evidence>
<reference evidence="3" key="1">
    <citation type="submission" date="2019-08" db="EMBL/GenBank/DDBJ databases">
        <title>The genome of the North American firefly Photinus pyralis.</title>
        <authorList>
            <consortium name="Photinus pyralis genome working group"/>
            <person name="Fallon T.R."/>
            <person name="Sander Lower S.E."/>
            <person name="Weng J.-K."/>
        </authorList>
    </citation>
    <scope>NUCLEOTIDE SEQUENCE</scope>
    <source>
        <strain evidence="3">TRF0915ILg1</strain>
        <tissue evidence="3">Whole body</tissue>
    </source>
</reference>
<name>A0A8K0G5W3_IGNLU</name>
<dbReference type="AlphaFoldDB" id="A0A8K0G5W3"/>
<dbReference type="OrthoDB" id="64893at2759"/>
<dbReference type="Pfam" id="PF03067">
    <property type="entry name" value="LPMO_10"/>
    <property type="match status" value="1"/>
</dbReference>
<protein>
    <recommendedName>
        <fullName evidence="2">Chitin-binding type-4 domain-containing protein</fullName>
    </recommendedName>
</protein>
<organism evidence="3 4">
    <name type="scientific">Ignelater luminosus</name>
    <name type="common">Cucubano</name>
    <name type="synonym">Pyrophorus luminosus</name>
    <dbReference type="NCBI Taxonomy" id="2038154"/>
    <lineage>
        <taxon>Eukaryota</taxon>
        <taxon>Metazoa</taxon>
        <taxon>Ecdysozoa</taxon>
        <taxon>Arthropoda</taxon>
        <taxon>Hexapoda</taxon>
        <taxon>Insecta</taxon>
        <taxon>Pterygota</taxon>
        <taxon>Neoptera</taxon>
        <taxon>Endopterygota</taxon>
        <taxon>Coleoptera</taxon>
        <taxon>Polyphaga</taxon>
        <taxon>Elateriformia</taxon>
        <taxon>Elateroidea</taxon>
        <taxon>Elateridae</taxon>
        <taxon>Agrypninae</taxon>
        <taxon>Pyrophorini</taxon>
        <taxon>Ignelater</taxon>
    </lineage>
</organism>
<keyword evidence="1" id="KW-0732">Signal</keyword>
<feature type="chain" id="PRO_5035444267" description="Chitin-binding type-4 domain-containing protein" evidence="1">
    <location>
        <begin position="20"/>
        <end position="208"/>
    </location>
</feature>
<dbReference type="EMBL" id="VTPC01085352">
    <property type="protein sequence ID" value="KAF2887056.1"/>
    <property type="molecule type" value="Genomic_DNA"/>
</dbReference>
<comment type="caution">
    <text evidence="3">The sequence shown here is derived from an EMBL/GenBank/DDBJ whole genome shotgun (WGS) entry which is preliminary data.</text>
</comment>
<gene>
    <name evidence="3" type="ORF">ILUMI_19117</name>
</gene>
<dbReference type="InterPro" id="IPR004302">
    <property type="entry name" value="Cellulose/chitin-bd_N"/>
</dbReference>
<keyword evidence="4" id="KW-1185">Reference proteome</keyword>
<feature type="signal peptide" evidence="1">
    <location>
        <begin position="1"/>
        <end position="19"/>
    </location>
</feature>
<accession>A0A8K0G5W3</accession>
<dbReference type="Proteomes" id="UP000801492">
    <property type="component" value="Unassembled WGS sequence"/>
</dbReference>
<evidence type="ECO:0000256" key="1">
    <source>
        <dbReference type="SAM" id="SignalP"/>
    </source>
</evidence>
<evidence type="ECO:0000259" key="2">
    <source>
        <dbReference type="Pfam" id="PF03067"/>
    </source>
</evidence>
<proteinExistence type="predicted"/>
<feature type="domain" description="Chitin-binding type-4" evidence="2">
    <location>
        <begin position="20"/>
        <end position="205"/>
    </location>
</feature>
<sequence length="208" mass="22901">MILLSVILAFGFVLRGVYGHGMMLDPPNRSSLWRFNDSFPINYNDNENFCGGFAVQWSEHGGNCGPCGDNYGDSVPRKNENTGTYGLGYVVTQYKSGSVINITTLLTANHRGTFTYSLCVLKDFTQPETEECFVNLPYLDGSYGFKIEPSAYYVLNSVVLPPGVTCERCVLRWHYKTGNSWGTCNDGSGAIGCGPQETFRSCSDISIV</sequence>